<dbReference type="Proteomes" id="UP000574104">
    <property type="component" value="Unassembled WGS sequence"/>
</dbReference>
<gene>
    <name evidence="1" type="ORF">HB904_04225</name>
</gene>
<organism evidence="1 2">
    <name type="scientific">Listeria booriae</name>
    <dbReference type="NCBI Taxonomy" id="1552123"/>
    <lineage>
        <taxon>Bacteria</taxon>
        <taxon>Bacillati</taxon>
        <taxon>Bacillota</taxon>
        <taxon>Bacilli</taxon>
        <taxon>Bacillales</taxon>
        <taxon>Listeriaceae</taxon>
        <taxon>Listeria</taxon>
    </lineage>
</organism>
<proteinExistence type="predicted"/>
<sequence>MMKIYDAGFGEGYEVGMEDAMEIVGYARAQGETDLRQVLAWLNDPEYILEKIREDD</sequence>
<reference evidence="1 2" key="1">
    <citation type="submission" date="2020-03" db="EMBL/GenBank/DDBJ databases">
        <title>Soil Listeria distribution.</title>
        <authorList>
            <person name="Liao J."/>
            <person name="Wiedmann M."/>
        </authorList>
    </citation>
    <scope>NUCLEOTIDE SEQUENCE [LARGE SCALE GENOMIC DNA]</scope>
    <source>
        <strain evidence="1 2">FSL L7-1299</strain>
    </source>
</reference>
<dbReference type="AlphaFoldDB" id="A0A842AGJ7"/>
<dbReference type="EMBL" id="JAARSH010000002">
    <property type="protein sequence ID" value="MBC1615380.1"/>
    <property type="molecule type" value="Genomic_DNA"/>
</dbReference>
<comment type="caution">
    <text evidence="1">The sequence shown here is derived from an EMBL/GenBank/DDBJ whole genome shotgun (WGS) entry which is preliminary data.</text>
</comment>
<evidence type="ECO:0000313" key="2">
    <source>
        <dbReference type="Proteomes" id="UP000574104"/>
    </source>
</evidence>
<accession>A0A842AGJ7</accession>
<evidence type="ECO:0000313" key="1">
    <source>
        <dbReference type="EMBL" id="MBC1615380.1"/>
    </source>
</evidence>
<protein>
    <submittedName>
        <fullName evidence="1">Uncharacterized protein</fullName>
    </submittedName>
</protein>
<name>A0A842AGJ7_9LIST</name>
<dbReference type="RefSeq" id="WP_185434273.1">
    <property type="nucleotide sequence ID" value="NZ_JAARSH010000002.1"/>
</dbReference>